<evidence type="ECO:0000313" key="1">
    <source>
        <dbReference type="EMBL" id="KAK3374934.1"/>
    </source>
</evidence>
<accession>A0AAE0KE24</accession>
<gene>
    <name evidence="1" type="ORF">B0H63DRAFT_261115</name>
</gene>
<evidence type="ECO:0000313" key="2">
    <source>
        <dbReference type="Proteomes" id="UP001285441"/>
    </source>
</evidence>
<organism evidence="1 2">
    <name type="scientific">Podospora didyma</name>
    <dbReference type="NCBI Taxonomy" id="330526"/>
    <lineage>
        <taxon>Eukaryota</taxon>
        <taxon>Fungi</taxon>
        <taxon>Dikarya</taxon>
        <taxon>Ascomycota</taxon>
        <taxon>Pezizomycotina</taxon>
        <taxon>Sordariomycetes</taxon>
        <taxon>Sordariomycetidae</taxon>
        <taxon>Sordariales</taxon>
        <taxon>Podosporaceae</taxon>
        <taxon>Podospora</taxon>
    </lineage>
</organism>
<reference evidence="1" key="1">
    <citation type="journal article" date="2023" name="Mol. Phylogenet. Evol.">
        <title>Genome-scale phylogeny and comparative genomics of the fungal order Sordariales.</title>
        <authorList>
            <person name="Hensen N."/>
            <person name="Bonometti L."/>
            <person name="Westerberg I."/>
            <person name="Brannstrom I.O."/>
            <person name="Guillou S."/>
            <person name="Cros-Aarteil S."/>
            <person name="Calhoun S."/>
            <person name="Haridas S."/>
            <person name="Kuo A."/>
            <person name="Mondo S."/>
            <person name="Pangilinan J."/>
            <person name="Riley R."/>
            <person name="LaButti K."/>
            <person name="Andreopoulos B."/>
            <person name="Lipzen A."/>
            <person name="Chen C."/>
            <person name="Yan M."/>
            <person name="Daum C."/>
            <person name="Ng V."/>
            <person name="Clum A."/>
            <person name="Steindorff A."/>
            <person name="Ohm R.A."/>
            <person name="Martin F."/>
            <person name="Silar P."/>
            <person name="Natvig D.O."/>
            <person name="Lalanne C."/>
            <person name="Gautier V."/>
            <person name="Ament-Velasquez S.L."/>
            <person name="Kruys A."/>
            <person name="Hutchinson M.I."/>
            <person name="Powell A.J."/>
            <person name="Barry K."/>
            <person name="Miller A.N."/>
            <person name="Grigoriev I.V."/>
            <person name="Debuchy R."/>
            <person name="Gladieux P."/>
            <person name="Hiltunen Thoren M."/>
            <person name="Johannesson H."/>
        </authorList>
    </citation>
    <scope>NUCLEOTIDE SEQUENCE</scope>
    <source>
        <strain evidence="1">CBS 232.78</strain>
    </source>
</reference>
<comment type="caution">
    <text evidence="1">The sequence shown here is derived from an EMBL/GenBank/DDBJ whole genome shotgun (WGS) entry which is preliminary data.</text>
</comment>
<keyword evidence="2" id="KW-1185">Reference proteome</keyword>
<dbReference type="AlphaFoldDB" id="A0AAE0KE24"/>
<dbReference type="Proteomes" id="UP001285441">
    <property type="component" value="Unassembled WGS sequence"/>
</dbReference>
<name>A0AAE0KE24_9PEZI</name>
<sequence length="214" mass="23434">MEQAGEQSSVSAAAQCFECLETASSPHARRLFGTPFLPAVSLHSDDRRLFSERSAHVVYMPIFGRRQAQAKGSRIVNVSKAVARRVLAGLWPRRDENNVIHGLGKYGSSRRAHVSPSSPVAPSHKVSINSVSSAQRHEPATSCWDELCCADCTTEMRPERQQSDEIFASSLGAAVGLACSLSNGCIKVRRAVRNGWLTVPCHSYLKRCPTSRRN</sequence>
<proteinExistence type="predicted"/>
<protein>
    <submittedName>
        <fullName evidence="1">Uncharacterized protein</fullName>
    </submittedName>
</protein>
<dbReference type="EMBL" id="JAULSW010000007">
    <property type="protein sequence ID" value="KAK3374934.1"/>
    <property type="molecule type" value="Genomic_DNA"/>
</dbReference>
<reference evidence="1" key="2">
    <citation type="submission" date="2023-06" db="EMBL/GenBank/DDBJ databases">
        <authorList>
            <consortium name="Lawrence Berkeley National Laboratory"/>
            <person name="Haridas S."/>
            <person name="Hensen N."/>
            <person name="Bonometti L."/>
            <person name="Westerberg I."/>
            <person name="Brannstrom I.O."/>
            <person name="Guillou S."/>
            <person name="Cros-Aarteil S."/>
            <person name="Calhoun S."/>
            <person name="Kuo A."/>
            <person name="Mondo S."/>
            <person name="Pangilinan J."/>
            <person name="Riley R."/>
            <person name="LaButti K."/>
            <person name="Andreopoulos B."/>
            <person name="Lipzen A."/>
            <person name="Chen C."/>
            <person name="Yanf M."/>
            <person name="Daum C."/>
            <person name="Ng V."/>
            <person name="Clum A."/>
            <person name="Steindorff A."/>
            <person name="Ohm R."/>
            <person name="Martin F."/>
            <person name="Silar P."/>
            <person name="Natvig D."/>
            <person name="Lalanne C."/>
            <person name="Gautier V."/>
            <person name="Ament-velasquez S.L."/>
            <person name="Kruys A."/>
            <person name="Hutchinson M.I."/>
            <person name="Powell A.J."/>
            <person name="Barry K."/>
            <person name="Miller A.N."/>
            <person name="Grigoriev I.V."/>
            <person name="Debuchy R."/>
            <person name="Gladieux P."/>
            <person name="Thoren M.H."/>
            <person name="Johannesson H."/>
        </authorList>
    </citation>
    <scope>NUCLEOTIDE SEQUENCE</scope>
    <source>
        <strain evidence="1">CBS 232.78</strain>
    </source>
</reference>